<evidence type="ECO:0000313" key="1">
    <source>
        <dbReference type="EMBL" id="KAH3840151.1"/>
    </source>
</evidence>
<name>A0A9D4QQT8_DREPO</name>
<protein>
    <submittedName>
        <fullName evidence="1">Uncharacterized protein</fullName>
    </submittedName>
</protein>
<evidence type="ECO:0000313" key="2">
    <source>
        <dbReference type="Proteomes" id="UP000828390"/>
    </source>
</evidence>
<proteinExistence type="predicted"/>
<sequence>MLATNHSLSPHLCQGERNVHTVTIFSTPREGTGTVRLERGTERFKQLLVLRG</sequence>
<accession>A0A9D4QQT8</accession>
<reference evidence="1" key="2">
    <citation type="submission" date="2020-11" db="EMBL/GenBank/DDBJ databases">
        <authorList>
            <person name="McCartney M.A."/>
            <person name="Auch B."/>
            <person name="Kono T."/>
            <person name="Mallez S."/>
            <person name="Becker A."/>
            <person name="Gohl D.M."/>
            <person name="Silverstein K.A.T."/>
            <person name="Koren S."/>
            <person name="Bechman K.B."/>
            <person name="Herman A."/>
            <person name="Abrahante J.E."/>
            <person name="Garbe J."/>
        </authorList>
    </citation>
    <scope>NUCLEOTIDE SEQUENCE</scope>
    <source>
        <strain evidence="1">Duluth1</strain>
        <tissue evidence="1">Whole animal</tissue>
    </source>
</reference>
<keyword evidence="2" id="KW-1185">Reference proteome</keyword>
<dbReference type="EMBL" id="JAIWYP010000004">
    <property type="protein sequence ID" value="KAH3840151.1"/>
    <property type="molecule type" value="Genomic_DNA"/>
</dbReference>
<organism evidence="1 2">
    <name type="scientific">Dreissena polymorpha</name>
    <name type="common">Zebra mussel</name>
    <name type="synonym">Mytilus polymorpha</name>
    <dbReference type="NCBI Taxonomy" id="45954"/>
    <lineage>
        <taxon>Eukaryota</taxon>
        <taxon>Metazoa</taxon>
        <taxon>Spiralia</taxon>
        <taxon>Lophotrochozoa</taxon>
        <taxon>Mollusca</taxon>
        <taxon>Bivalvia</taxon>
        <taxon>Autobranchia</taxon>
        <taxon>Heteroconchia</taxon>
        <taxon>Euheterodonta</taxon>
        <taxon>Imparidentia</taxon>
        <taxon>Neoheterodontei</taxon>
        <taxon>Myida</taxon>
        <taxon>Dreissenoidea</taxon>
        <taxon>Dreissenidae</taxon>
        <taxon>Dreissena</taxon>
    </lineage>
</organism>
<dbReference type="AlphaFoldDB" id="A0A9D4QQT8"/>
<reference evidence="1" key="1">
    <citation type="journal article" date="2019" name="bioRxiv">
        <title>The Genome of the Zebra Mussel, Dreissena polymorpha: A Resource for Invasive Species Research.</title>
        <authorList>
            <person name="McCartney M.A."/>
            <person name="Auch B."/>
            <person name="Kono T."/>
            <person name="Mallez S."/>
            <person name="Zhang Y."/>
            <person name="Obille A."/>
            <person name="Becker A."/>
            <person name="Abrahante J.E."/>
            <person name="Garbe J."/>
            <person name="Badalamenti J.P."/>
            <person name="Herman A."/>
            <person name="Mangelson H."/>
            <person name="Liachko I."/>
            <person name="Sullivan S."/>
            <person name="Sone E.D."/>
            <person name="Koren S."/>
            <person name="Silverstein K.A.T."/>
            <person name="Beckman K.B."/>
            <person name="Gohl D.M."/>
        </authorList>
    </citation>
    <scope>NUCLEOTIDE SEQUENCE</scope>
    <source>
        <strain evidence="1">Duluth1</strain>
        <tissue evidence="1">Whole animal</tissue>
    </source>
</reference>
<comment type="caution">
    <text evidence="1">The sequence shown here is derived from an EMBL/GenBank/DDBJ whole genome shotgun (WGS) entry which is preliminary data.</text>
</comment>
<dbReference type="Proteomes" id="UP000828390">
    <property type="component" value="Unassembled WGS sequence"/>
</dbReference>
<gene>
    <name evidence="1" type="ORF">DPMN_113595</name>
</gene>